<dbReference type="Gene3D" id="3.90.1510.10">
    <property type="entry name" value="Glycerate kinase, domain 2"/>
    <property type="match status" value="1"/>
</dbReference>
<dbReference type="RefSeq" id="WP_178644858.1">
    <property type="nucleotide sequence ID" value="NZ_JBBMEJ010000009.1"/>
</dbReference>
<dbReference type="Gene3D" id="3.40.50.10350">
    <property type="entry name" value="Glycerate kinase, domain 1"/>
    <property type="match status" value="1"/>
</dbReference>
<evidence type="ECO:0000256" key="4">
    <source>
        <dbReference type="PIRNR" id="PIRNR006078"/>
    </source>
</evidence>
<gene>
    <name evidence="5" type="ORF">WMO28_09195</name>
</gene>
<protein>
    <submittedName>
        <fullName evidence="5">Glycerate kinase</fullName>
        <ecNumber evidence="5">2.7.1.31</ecNumber>
    </submittedName>
</protein>
<dbReference type="Pfam" id="PF02595">
    <property type="entry name" value="Gly_kinase"/>
    <property type="match status" value="1"/>
</dbReference>
<evidence type="ECO:0000313" key="5">
    <source>
        <dbReference type="EMBL" id="MEQ2371117.1"/>
    </source>
</evidence>
<accession>A0ABV1BEQ7</accession>
<keyword evidence="3 4" id="KW-0418">Kinase</keyword>
<keyword evidence="6" id="KW-1185">Reference proteome</keyword>
<dbReference type="InterPro" id="IPR018193">
    <property type="entry name" value="Glyc_kinase_flavodox-like_fold"/>
</dbReference>
<comment type="caution">
    <text evidence="5">The sequence shown here is derived from an EMBL/GenBank/DDBJ whole genome shotgun (WGS) entry which is preliminary data.</text>
</comment>
<dbReference type="EC" id="2.7.1.31" evidence="5"/>
<name>A0ABV1BEQ7_9FIRM</name>
<dbReference type="PANTHER" id="PTHR21599:SF0">
    <property type="entry name" value="GLYCERATE KINASE"/>
    <property type="match status" value="1"/>
</dbReference>
<dbReference type="InterPro" id="IPR018197">
    <property type="entry name" value="Glycerate_kinase_RE-like"/>
</dbReference>
<evidence type="ECO:0000256" key="2">
    <source>
        <dbReference type="ARBA" id="ARBA00022679"/>
    </source>
</evidence>
<dbReference type="InterPro" id="IPR004381">
    <property type="entry name" value="Glycerate_kinase"/>
</dbReference>
<evidence type="ECO:0000313" key="6">
    <source>
        <dbReference type="Proteomes" id="UP001473063"/>
    </source>
</evidence>
<evidence type="ECO:0000256" key="3">
    <source>
        <dbReference type="ARBA" id="ARBA00022777"/>
    </source>
</evidence>
<dbReference type="Proteomes" id="UP001473063">
    <property type="component" value="Unassembled WGS sequence"/>
</dbReference>
<reference evidence="5 6" key="1">
    <citation type="submission" date="2024-03" db="EMBL/GenBank/DDBJ databases">
        <title>Human intestinal bacterial collection.</title>
        <authorList>
            <person name="Pauvert C."/>
            <person name="Hitch T.C.A."/>
            <person name="Clavel T."/>
        </authorList>
    </citation>
    <scope>NUCLEOTIDE SEQUENCE [LARGE SCALE GENOMIC DNA]</scope>
    <source>
        <strain evidence="5 6">CLA-JM-H16</strain>
    </source>
</reference>
<keyword evidence="2 4" id="KW-0808">Transferase</keyword>
<dbReference type="NCBIfam" id="TIGR00045">
    <property type="entry name" value="glycerate kinase"/>
    <property type="match status" value="1"/>
</dbReference>
<dbReference type="EMBL" id="JBBMEJ010000009">
    <property type="protein sequence ID" value="MEQ2371117.1"/>
    <property type="molecule type" value="Genomic_DNA"/>
</dbReference>
<dbReference type="SUPFAM" id="SSF110738">
    <property type="entry name" value="Glycerate kinase I"/>
    <property type="match status" value="1"/>
</dbReference>
<organism evidence="5 6">
    <name type="scientific">Blautia aquisgranensis</name>
    <dbReference type="NCBI Taxonomy" id="3133153"/>
    <lineage>
        <taxon>Bacteria</taxon>
        <taxon>Bacillati</taxon>
        <taxon>Bacillota</taxon>
        <taxon>Clostridia</taxon>
        <taxon>Lachnospirales</taxon>
        <taxon>Lachnospiraceae</taxon>
        <taxon>Blautia</taxon>
    </lineage>
</organism>
<evidence type="ECO:0000256" key="1">
    <source>
        <dbReference type="ARBA" id="ARBA00006284"/>
    </source>
</evidence>
<dbReference type="PIRSF" id="PIRSF006078">
    <property type="entry name" value="GlxK"/>
    <property type="match status" value="1"/>
</dbReference>
<sequence>MKVVTAIDSFKGSMTSMEAGAAAAEGIRRVDANAEISIRPLADGGEGTVEALVAGMNGKTERVKVTGPLGEPVICEYGIIESTKTAVIEMAGAAGITQVPDEKRNPLYTTTYGVGEVIKDAIEKGCRRFIVGIGGSATNDGGVGMLQALGYAFLDKDGKQVLPGARGLKDITEITDAYVIPELAECKFRVACDVTNPLCGELGCSAIYGPQKGATPEMIKDMDQWLGAYAELAKGRFPKADPEYPGTGAAGGMGFAFLTFTDAVLESGINIVLDETKLEDYIKDADLVITGEGRMDGQTAMGKAPVGVAKLAKKHGKKVIAFAGAVQRDARACNDAGIDAFFPILRGVVTLEEAMKNENAKQNMADTVEQVIRLMK</sequence>
<dbReference type="PANTHER" id="PTHR21599">
    <property type="entry name" value="GLYCERATE KINASE"/>
    <property type="match status" value="1"/>
</dbReference>
<comment type="similarity">
    <text evidence="1 4">Belongs to the glycerate kinase type-1 family.</text>
</comment>
<proteinExistence type="inferred from homology"/>
<dbReference type="InterPro" id="IPR036129">
    <property type="entry name" value="Glycerate_kinase_sf"/>
</dbReference>
<dbReference type="GO" id="GO:0008887">
    <property type="term" value="F:glycerate kinase activity"/>
    <property type="evidence" value="ECO:0007669"/>
    <property type="project" value="UniProtKB-EC"/>
</dbReference>